<dbReference type="SUPFAM" id="SSF55811">
    <property type="entry name" value="Nudix"/>
    <property type="match status" value="1"/>
</dbReference>
<dbReference type="CDD" id="cd02883">
    <property type="entry name" value="NUDIX_Hydrolase"/>
    <property type="match status" value="1"/>
</dbReference>
<dbReference type="InterPro" id="IPR000086">
    <property type="entry name" value="NUDIX_hydrolase_dom"/>
</dbReference>
<dbReference type="Pfam" id="PF00293">
    <property type="entry name" value="NUDIX"/>
    <property type="match status" value="1"/>
</dbReference>
<gene>
    <name evidence="7" type="ORF">ACFPA8_21530</name>
</gene>
<dbReference type="Gene3D" id="3.90.79.10">
    <property type="entry name" value="Nucleoside Triphosphate Pyrophosphohydrolase"/>
    <property type="match status" value="1"/>
</dbReference>
<evidence type="ECO:0000259" key="6">
    <source>
        <dbReference type="PROSITE" id="PS51462"/>
    </source>
</evidence>
<evidence type="ECO:0000256" key="4">
    <source>
        <dbReference type="ARBA" id="ARBA00022842"/>
    </source>
</evidence>
<dbReference type="Proteomes" id="UP001595997">
    <property type="component" value="Unassembled WGS sequence"/>
</dbReference>
<name>A0ABV9A9Y1_9ACTN</name>
<keyword evidence="8" id="KW-1185">Reference proteome</keyword>
<evidence type="ECO:0000256" key="3">
    <source>
        <dbReference type="ARBA" id="ARBA00022801"/>
    </source>
</evidence>
<comment type="similarity">
    <text evidence="2 5">Belongs to the Nudix hydrolase family.</text>
</comment>
<comment type="caution">
    <text evidence="7">The sequence shown here is derived from an EMBL/GenBank/DDBJ whole genome shotgun (WGS) entry which is preliminary data.</text>
</comment>
<dbReference type="PRINTS" id="PR00502">
    <property type="entry name" value="NUDIXFAMILY"/>
</dbReference>
<dbReference type="PANTHER" id="PTHR43046:SF12">
    <property type="entry name" value="GDP-MANNOSE MANNOSYL HYDROLASE"/>
    <property type="match status" value="1"/>
</dbReference>
<dbReference type="PROSITE" id="PS51462">
    <property type="entry name" value="NUDIX"/>
    <property type="match status" value="1"/>
</dbReference>
<evidence type="ECO:0000313" key="8">
    <source>
        <dbReference type="Proteomes" id="UP001595997"/>
    </source>
</evidence>
<dbReference type="InterPro" id="IPR015797">
    <property type="entry name" value="NUDIX_hydrolase-like_dom_sf"/>
</dbReference>
<protein>
    <submittedName>
        <fullName evidence="7">NUDIX hydrolase</fullName>
    </submittedName>
</protein>
<dbReference type="PROSITE" id="PS00893">
    <property type="entry name" value="NUDIX_BOX"/>
    <property type="match status" value="1"/>
</dbReference>
<dbReference type="RefSeq" id="WP_386451014.1">
    <property type="nucleotide sequence ID" value="NZ_JBHSFH010000013.1"/>
</dbReference>
<dbReference type="GO" id="GO:0016787">
    <property type="term" value="F:hydrolase activity"/>
    <property type="evidence" value="ECO:0007669"/>
    <property type="project" value="UniProtKB-KW"/>
</dbReference>
<proteinExistence type="inferred from homology"/>
<sequence length="129" mass="13994">MAVVVHAGRVLMIRRREREGELLWAFPGGGVEEDETPERAAVRETAEETGLAVSASRVLGARVHPHTARHVTYVACEAVSDEAGAVAPGEVAEVLWAEHGRLVELVPYGLFGPVQDYLDDVLPREAVDE</sequence>
<organism evidence="7 8">
    <name type="scientific">Streptomyces ovatisporus</name>
    <dbReference type="NCBI Taxonomy" id="1128682"/>
    <lineage>
        <taxon>Bacteria</taxon>
        <taxon>Bacillati</taxon>
        <taxon>Actinomycetota</taxon>
        <taxon>Actinomycetes</taxon>
        <taxon>Kitasatosporales</taxon>
        <taxon>Streptomycetaceae</taxon>
        <taxon>Streptomyces</taxon>
    </lineage>
</organism>
<dbReference type="InterPro" id="IPR020084">
    <property type="entry name" value="NUDIX_hydrolase_CS"/>
</dbReference>
<evidence type="ECO:0000313" key="7">
    <source>
        <dbReference type="EMBL" id="MFC4496717.1"/>
    </source>
</evidence>
<dbReference type="PANTHER" id="PTHR43046">
    <property type="entry name" value="GDP-MANNOSE MANNOSYL HYDROLASE"/>
    <property type="match status" value="1"/>
</dbReference>
<keyword evidence="3 5" id="KW-0378">Hydrolase</keyword>
<evidence type="ECO:0000256" key="1">
    <source>
        <dbReference type="ARBA" id="ARBA00001946"/>
    </source>
</evidence>
<accession>A0ABV9A9Y1</accession>
<evidence type="ECO:0000256" key="5">
    <source>
        <dbReference type="RuleBase" id="RU003476"/>
    </source>
</evidence>
<evidence type="ECO:0000256" key="2">
    <source>
        <dbReference type="ARBA" id="ARBA00005582"/>
    </source>
</evidence>
<dbReference type="InterPro" id="IPR020476">
    <property type="entry name" value="Nudix_hydrolase"/>
</dbReference>
<dbReference type="EMBL" id="JBHSFH010000013">
    <property type="protein sequence ID" value="MFC4496717.1"/>
    <property type="molecule type" value="Genomic_DNA"/>
</dbReference>
<reference evidence="8" key="1">
    <citation type="journal article" date="2019" name="Int. J. Syst. Evol. Microbiol.">
        <title>The Global Catalogue of Microorganisms (GCM) 10K type strain sequencing project: providing services to taxonomists for standard genome sequencing and annotation.</title>
        <authorList>
            <consortium name="The Broad Institute Genomics Platform"/>
            <consortium name="The Broad Institute Genome Sequencing Center for Infectious Disease"/>
            <person name="Wu L."/>
            <person name="Ma J."/>
        </authorList>
    </citation>
    <scope>NUCLEOTIDE SEQUENCE [LARGE SCALE GENOMIC DNA]</scope>
    <source>
        <strain evidence="8">CGMCC 4.7357</strain>
    </source>
</reference>
<feature type="domain" description="Nudix hydrolase" evidence="6">
    <location>
        <begin position="1"/>
        <end position="119"/>
    </location>
</feature>
<comment type="cofactor">
    <cofactor evidence="1">
        <name>Mg(2+)</name>
        <dbReference type="ChEBI" id="CHEBI:18420"/>
    </cofactor>
</comment>
<keyword evidence="4" id="KW-0460">Magnesium</keyword>